<dbReference type="PROSITE" id="PS00571">
    <property type="entry name" value="AMIDASES"/>
    <property type="match status" value="1"/>
</dbReference>
<evidence type="ECO:0000313" key="3">
    <source>
        <dbReference type="Proteomes" id="UP000318801"/>
    </source>
</evidence>
<dbReference type="EC" id="3.5.1.4" evidence="2"/>
<dbReference type="NCBIfam" id="NF006169">
    <property type="entry name" value="PRK08310.1"/>
    <property type="match status" value="1"/>
</dbReference>
<evidence type="ECO:0000259" key="1">
    <source>
        <dbReference type="Pfam" id="PF01425"/>
    </source>
</evidence>
<dbReference type="Pfam" id="PF01425">
    <property type="entry name" value="Amidase"/>
    <property type="match status" value="2"/>
</dbReference>
<proteinExistence type="predicted"/>
<name>A0A506U7U6_9HYPH</name>
<dbReference type="OrthoDB" id="9811471at2"/>
<dbReference type="InterPro" id="IPR023631">
    <property type="entry name" value="Amidase_dom"/>
</dbReference>
<evidence type="ECO:0000313" key="2">
    <source>
        <dbReference type="EMBL" id="TPW30492.1"/>
    </source>
</evidence>
<feature type="domain" description="Amidase" evidence="1">
    <location>
        <begin position="263"/>
        <end position="377"/>
    </location>
</feature>
<comment type="caution">
    <text evidence="2">The sequence shown here is derived from an EMBL/GenBank/DDBJ whole genome shotgun (WGS) entry which is preliminary data.</text>
</comment>
<organism evidence="2 3">
    <name type="scientific">Martelella alba</name>
    <dbReference type="NCBI Taxonomy" id="2590451"/>
    <lineage>
        <taxon>Bacteria</taxon>
        <taxon>Pseudomonadati</taxon>
        <taxon>Pseudomonadota</taxon>
        <taxon>Alphaproteobacteria</taxon>
        <taxon>Hyphomicrobiales</taxon>
        <taxon>Aurantimonadaceae</taxon>
        <taxon>Martelella</taxon>
    </lineage>
</organism>
<sequence>MTKPADAFISHFNPAISQSMPGSDLLSGFTVAVKDNFDVAGTVTGGGNPEWAEDQLPATGHAAAVSMLLDAGATLVGKAQMDELAYSLMGVNARYGTPVNPAVPARVPGGSSSGSASAVAGKLADIGLGSDTGGSVRLPSSFCGLFGWRPSHGLVPPEGLLALAPSYDVPGFMTRDLSTMRQLGKLFAAGQSVAEEVRLWYPADVWHLCEQASAAQLKQALPGGDRNDSPLLAKVDITDLLPVFRIHQGYEVWQVFGEWIEKREPDFGPGIRERFAMASKITKAAFDDAVEKRNAFRAHLEKVLQPGVVMVYPTAPGPAPLLTAGNDAVEDFRNRALSMLAIAGHGGLPQLSIPLGLVDGAPIGLSLVAAPGSDRLLIETAKLFMR</sequence>
<keyword evidence="3" id="KW-1185">Reference proteome</keyword>
<dbReference type="Proteomes" id="UP000318801">
    <property type="component" value="Unassembled WGS sequence"/>
</dbReference>
<gene>
    <name evidence="2" type="ORF">FJU08_10980</name>
</gene>
<dbReference type="RefSeq" id="WP_141149062.1">
    <property type="nucleotide sequence ID" value="NZ_VHLG01000005.1"/>
</dbReference>
<dbReference type="GO" id="GO:0004040">
    <property type="term" value="F:amidase activity"/>
    <property type="evidence" value="ECO:0007669"/>
    <property type="project" value="UniProtKB-EC"/>
</dbReference>
<accession>A0A506U7U6</accession>
<feature type="domain" description="Amidase" evidence="1">
    <location>
        <begin position="25"/>
        <end position="184"/>
    </location>
</feature>
<dbReference type="Gene3D" id="3.90.1300.10">
    <property type="entry name" value="Amidase signature (AS) domain"/>
    <property type="match status" value="1"/>
</dbReference>
<dbReference type="PANTHER" id="PTHR46310">
    <property type="entry name" value="AMIDASE 1"/>
    <property type="match status" value="1"/>
</dbReference>
<dbReference type="InterPro" id="IPR036928">
    <property type="entry name" value="AS_sf"/>
</dbReference>
<dbReference type="InterPro" id="IPR020556">
    <property type="entry name" value="Amidase_CS"/>
</dbReference>
<dbReference type="AlphaFoldDB" id="A0A506U7U6"/>
<dbReference type="SUPFAM" id="SSF75304">
    <property type="entry name" value="Amidase signature (AS) enzymes"/>
    <property type="match status" value="1"/>
</dbReference>
<reference evidence="2 3" key="1">
    <citation type="submission" date="2019-06" db="EMBL/GenBank/DDBJ databases">
        <authorList>
            <person name="Li M."/>
        </authorList>
    </citation>
    <scope>NUCLEOTIDE SEQUENCE [LARGE SCALE GENOMIC DNA]</scope>
    <source>
        <strain evidence="2 3">BGMRC2036</strain>
    </source>
</reference>
<dbReference type="EMBL" id="VHLG01000005">
    <property type="protein sequence ID" value="TPW30492.1"/>
    <property type="molecule type" value="Genomic_DNA"/>
</dbReference>
<protein>
    <submittedName>
        <fullName evidence="2">Amidase</fullName>
        <ecNumber evidence="2">3.5.1.4</ecNumber>
    </submittedName>
</protein>
<keyword evidence="2" id="KW-0378">Hydrolase</keyword>
<dbReference type="PANTHER" id="PTHR46310:SF7">
    <property type="entry name" value="AMIDASE 1"/>
    <property type="match status" value="1"/>
</dbReference>